<evidence type="ECO:0000313" key="4">
    <source>
        <dbReference type="Proteomes" id="UP000321571"/>
    </source>
</evidence>
<evidence type="ECO:0000313" key="3">
    <source>
        <dbReference type="EMBL" id="TXL60591.1"/>
    </source>
</evidence>
<reference evidence="3 4" key="1">
    <citation type="submission" date="2019-06" db="EMBL/GenBank/DDBJ databases">
        <title>Aeromicrobium sp. nov., isolated from a maize field.</title>
        <authorList>
            <person name="Lin S.-Y."/>
            <person name="Tsai C.-F."/>
            <person name="Young C.-C."/>
        </authorList>
    </citation>
    <scope>NUCLEOTIDE SEQUENCE [LARGE SCALE GENOMIC DNA]</scope>
    <source>
        <strain evidence="3 4">CC-CFT486</strain>
    </source>
</reference>
<keyword evidence="2" id="KW-0732">Signal</keyword>
<organism evidence="3 4">
    <name type="scientific">Aeromicrobium terrae</name>
    <dbReference type="NCBI Taxonomy" id="2498846"/>
    <lineage>
        <taxon>Bacteria</taxon>
        <taxon>Bacillati</taxon>
        <taxon>Actinomycetota</taxon>
        <taxon>Actinomycetes</taxon>
        <taxon>Propionibacteriales</taxon>
        <taxon>Nocardioidaceae</taxon>
        <taxon>Aeromicrobium</taxon>
    </lineage>
</organism>
<sequence>MSLPTILRSHRLAWGAALSAALVAAGLGAATSPSSAAGLLPTTTTLTTSANPGPSGGSVQLTATIKVTVGLSPVTPTGSVTFTITPRNSTGTPVTTQSAPMTGCILLSSSCKAVTTLNLTGALSNGATVVASYGGDLLAGASSSAPLTQEAVDTTQCNADAACQDSNTSPSGTTAMQVLVADQNVNQNYQIHIAWSPSGLSCTTPGAGDTAVWDVTYQAAGKTGVYTVFGNTAIAAQSVAYRICYGSDQPFLTYDGTPAALVSTNPVTYEGVLPQCTTEGEPYHDNGWGLGDPSHNHGKGKPQPPVSTVPPPCVVGATFTAASGSTPAKLATTISAPAGDPKTTH</sequence>
<dbReference type="RefSeq" id="WP_147686023.1">
    <property type="nucleotide sequence ID" value="NZ_VDUX01000004.1"/>
</dbReference>
<evidence type="ECO:0000256" key="2">
    <source>
        <dbReference type="SAM" id="SignalP"/>
    </source>
</evidence>
<accession>A0A5C8NIK4</accession>
<protein>
    <recommendedName>
        <fullName evidence="5">Ig-like domain repeat protein</fullName>
    </recommendedName>
</protein>
<evidence type="ECO:0008006" key="5">
    <source>
        <dbReference type="Google" id="ProtNLM"/>
    </source>
</evidence>
<gene>
    <name evidence="3" type="ORF">FHP06_09105</name>
</gene>
<dbReference type="EMBL" id="VDUX01000004">
    <property type="protein sequence ID" value="TXL60591.1"/>
    <property type="molecule type" value="Genomic_DNA"/>
</dbReference>
<dbReference type="AlphaFoldDB" id="A0A5C8NIK4"/>
<feature type="chain" id="PRO_5022824361" description="Ig-like domain repeat protein" evidence="2">
    <location>
        <begin position="37"/>
        <end position="345"/>
    </location>
</feature>
<proteinExistence type="predicted"/>
<name>A0A5C8NIK4_9ACTN</name>
<dbReference type="Proteomes" id="UP000321571">
    <property type="component" value="Unassembled WGS sequence"/>
</dbReference>
<evidence type="ECO:0000256" key="1">
    <source>
        <dbReference type="SAM" id="MobiDB-lite"/>
    </source>
</evidence>
<keyword evidence="4" id="KW-1185">Reference proteome</keyword>
<feature type="region of interest" description="Disordered" evidence="1">
    <location>
        <begin position="283"/>
        <end position="309"/>
    </location>
</feature>
<comment type="caution">
    <text evidence="3">The sequence shown here is derived from an EMBL/GenBank/DDBJ whole genome shotgun (WGS) entry which is preliminary data.</text>
</comment>
<feature type="signal peptide" evidence="2">
    <location>
        <begin position="1"/>
        <end position="36"/>
    </location>
</feature>